<evidence type="ECO:0000256" key="3">
    <source>
        <dbReference type="ARBA" id="ARBA00022692"/>
    </source>
</evidence>
<feature type="transmembrane region" description="Helical" evidence="6">
    <location>
        <begin position="133"/>
        <end position="160"/>
    </location>
</feature>
<evidence type="ECO:0000256" key="4">
    <source>
        <dbReference type="ARBA" id="ARBA00022989"/>
    </source>
</evidence>
<evidence type="ECO:0000313" key="8">
    <source>
        <dbReference type="Proteomes" id="UP000465712"/>
    </source>
</evidence>
<dbReference type="RefSeq" id="WP_161446765.1">
    <property type="nucleotide sequence ID" value="NZ_WXWW01000287.1"/>
</dbReference>
<feature type="transmembrane region" description="Helical" evidence="6">
    <location>
        <begin position="67"/>
        <end position="88"/>
    </location>
</feature>
<feature type="transmembrane region" description="Helical" evidence="6">
    <location>
        <begin position="6"/>
        <end position="34"/>
    </location>
</feature>
<dbReference type="GO" id="GO:0005886">
    <property type="term" value="C:plasma membrane"/>
    <property type="evidence" value="ECO:0007669"/>
    <property type="project" value="UniProtKB-SubCell"/>
</dbReference>
<keyword evidence="5 6" id="KW-0472">Membrane</keyword>
<dbReference type="Pfam" id="PF01925">
    <property type="entry name" value="TauE"/>
    <property type="match status" value="1"/>
</dbReference>
<proteinExistence type="inferred from homology"/>
<dbReference type="AlphaFoldDB" id="A0A7X4WEX4"/>
<accession>A0A7X4WEX4</accession>
<feature type="transmembrane region" description="Helical" evidence="6">
    <location>
        <begin position="229"/>
        <end position="249"/>
    </location>
</feature>
<evidence type="ECO:0000256" key="5">
    <source>
        <dbReference type="ARBA" id="ARBA00023136"/>
    </source>
</evidence>
<keyword evidence="4 6" id="KW-1133">Transmembrane helix</keyword>
<name>A0A7X4WEX4_9GAMM</name>
<sequence>MITLFFGAIAVGLSLGMLGSGGAILTVPILAYGLGQTEKQAIASALIIVGIISSITSFTGIRQRLVNWSLVMLFGFPGMAGTYLGAWFASYLDGAIQMTVFAVVMLAAAWRMFQPVGLTSSHAQTQSYWLTGLQGLLVGVLTGFVGVGGGFLIVPALVLLSGLTMQTAVATSLVIIVMNSLIGFLTYQDVLALTHTQLDWPVIAIMAVIGVAGSLAGQQLSGRLPQHRLQRIFSVCLILMAGFILYQSLPSLLPSMTL</sequence>
<protein>
    <recommendedName>
        <fullName evidence="6">Probable membrane transporter protein</fullName>
    </recommendedName>
</protein>
<keyword evidence="3 6" id="KW-0812">Transmembrane</keyword>
<feature type="transmembrane region" description="Helical" evidence="6">
    <location>
        <begin position="200"/>
        <end position="217"/>
    </location>
</feature>
<dbReference type="EMBL" id="WXWW01000287">
    <property type="protein sequence ID" value="NAW67494.1"/>
    <property type="molecule type" value="Genomic_DNA"/>
</dbReference>
<evidence type="ECO:0000313" key="7">
    <source>
        <dbReference type="EMBL" id="NAW67494.1"/>
    </source>
</evidence>
<feature type="transmembrane region" description="Helical" evidence="6">
    <location>
        <begin position="167"/>
        <end position="188"/>
    </location>
</feature>
<evidence type="ECO:0000256" key="6">
    <source>
        <dbReference type="RuleBase" id="RU363041"/>
    </source>
</evidence>
<dbReference type="PANTHER" id="PTHR43701">
    <property type="entry name" value="MEMBRANE TRANSPORTER PROTEIN MJ0441-RELATED"/>
    <property type="match status" value="1"/>
</dbReference>
<dbReference type="InterPro" id="IPR051598">
    <property type="entry name" value="TSUP/Inactive_protease-like"/>
</dbReference>
<dbReference type="PANTHER" id="PTHR43701:SF2">
    <property type="entry name" value="MEMBRANE TRANSPORTER PROTEIN YJNA-RELATED"/>
    <property type="match status" value="1"/>
</dbReference>
<keyword evidence="6" id="KW-1003">Cell membrane</keyword>
<evidence type="ECO:0000256" key="2">
    <source>
        <dbReference type="ARBA" id="ARBA00009142"/>
    </source>
</evidence>
<comment type="similarity">
    <text evidence="2 6">Belongs to the 4-toluene sulfonate uptake permease (TSUP) (TC 2.A.102) family.</text>
</comment>
<dbReference type="InterPro" id="IPR002781">
    <property type="entry name" value="TM_pro_TauE-like"/>
</dbReference>
<organism evidence="7 8">
    <name type="scientific">Photobacterium halotolerans</name>
    <dbReference type="NCBI Taxonomy" id="265726"/>
    <lineage>
        <taxon>Bacteria</taxon>
        <taxon>Pseudomonadati</taxon>
        <taxon>Pseudomonadota</taxon>
        <taxon>Gammaproteobacteria</taxon>
        <taxon>Vibrionales</taxon>
        <taxon>Vibrionaceae</taxon>
        <taxon>Photobacterium</taxon>
    </lineage>
</organism>
<reference evidence="7 8" key="1">
    <citation type="submission" date="2017-05" db="EMBL/GenBank/DDBJ databases">
        <title>High clonality and local adaptation shapes Vibrionaceae linages within an endangered oasis.</title>
        <authorList>
            <person name="Vazquez-Rosas-Landa M."/>
        </authorList>
    </citation>
    <scope>NUCLEOTIDE SEQUENCE [LARGE SCALE GENOMIC DNA]</scope>
    <source>
        <strain evidence="7 8">P46_P4S1P180</strain>
    </source>
</reference>
<comment type="subcellular location">
    <subcellularLocation>
        <location evidence="6">Cell membrane</location>
        <topology evidence="6">Multi-pass membrane protein</topology>
    </subcellularLocation>
    <subcellularLocation>
        <location evidence="1">Membrane</location>
        <topology evidence="1">Multi-pass membrane protein</topology>
    </subcellularLocation>
</comment>
<feature type="transmembrane region" description="Helical" evidence="6">
    <location>
        <begin position="41"/>
        <end position="61"/>
    </location>
</feature>
<dbReference type="Proteomes" id="UP000465712">
    <property type="component" value="Unassembled WGS sequence"/>
</dbReference>
<feature type="transmembrane region" description="Helical" evidence="6">
    <location>
        <begin position="95"/>
        <end position="113"/>
    </location>
</feature>
<comment type="caution">
    <text evidence="7">The sequence shown here is derived from an EMBL/GenBank/DDBJ whole genome shotgun (WGS) entry which is preliminary data.</text>
</comment>
<gene>
    <name evidence="7" type="ORF">CAG72_20085</name>
</gene>
<evidence type="ECO:0000256" key="1">
    <source>
        <dbReference type="ARBA" id="ARBA00004141"/>
    </source>
</evidence>